<dbReference type="Proteomes" id="UP001367508">
    <property type="component" value="Unassembled WGS sequence"/>
</dbReference>
<keyword evidence="3" id="KW-1185">Reference proteome</keyword>
<proteinExistence type="predicted"/>
<organism evidence="2 3">
    <name type="scientific">Canavalia gladiata</name>
    <name type="common">Sword bean</name>
    <name type="synonym">Dolichos gladiatus</name>
    <dbReference type="NCBI Taxonomy" id="3824"/>
    <lineage>
        <taxon>Eukaryota</taxon>
        <taxon>Viridiplantae</taxon>
        <taxon>Streptophyta</taxon>
        <taxon>Embryophyta</taxon>
        <taxon>Tracheophyta</taxon>
        <taxon>Spermatophyta</taxon>
        <taxon>Magnoliopsida</taxon>
        <taxon>eudicotyledons</taxon>
        <taxon>Gunneridae</taxon>
        <taxon>Pentapetalae</taxon>
        <taxon>rosids</taxon>
        <taxon>fabids</taxon>
        <taxon>Fabales</taxon>
        <taxon>Fabaceae</taxon>
        <taxon>Papilionoideae</taxon>
        <taxon>50 kb inversion clade</taxon>
        <taxon>NPAAA clade</taxon>
        <taxon>indigoferoid/millettioid clade</taxon>
        <taxon>Phaseoleae</taxon>
        <taxon>Canavalia</taxon>
    </lineage>
</organism>
<dbReference type="AlphaFoldDB" id="A0AAN9N2I0"/>
<feature type="compositionally biased region" description="Acidic residues" evidence="1">
    <location>
        <begin position="51"/>
        <end position="60"/>
    </location>
</feature>
<dbReference type="PANTHER" id="PTHR46537:SF3">
    <property type="entry name" value="E3 UBIQUITIN-PROTEIN LIGASE RING1A"/>
    <property type="match status" value="1"/>
</dbReference>
<accession>A0AAN9N2I0</accession>
<dbReference type="PANTHER" id="PTHR46537">
    <property type="entry name" value="OS11G0578200 PROTEIN"/>
    <property type="match status" value="1"/>
</dbReference>
<sequence>MAQTLRRQTEALGKKRNAKATAVAFVRSKGNYRASHMRRRRNFRNAGEIEVSNENEDMNDSDAGKDSSSGDEQTETRPRGRRGGERETQIPQHSATIDADGTGDENIPEVSREINSPPGTLAWGRNGHRSHTRANGKIARNSHTRAKLVGQCCNSEENNADELDIHLMLVTLDEQRIPSLQRPYLRCRPTSSVKGLCQYVAFKTALLADEVELCLVEEPQANIIRSERTVEAEKDKLRVLGDQETLAELNTDHNVSCGYLLLAYKMK</sequence>
<protein>
    <submittedName>
        <fullName evidence="2">Uncharacterized protein</fullName>
    </submittedName>
</protein>
<dbReference type="EMBL" id="JAYMYQ010000001">
    <property type="protein sequence ID" value="KAK7362818.1"/>
    <property type="molecule type" value="Genomic_DNA"/>
</dbReference>
<dbReference type="InterPro" id="IPR044592">
    <property type="entry name" value="RING1A/B"/>
</dbReference>
<reference evidence="2 3" key="1">
    <citation type="submission" date="2024-01" db="EMBL/GenBank/DDBJ databases">
        <title>The genomes of 5 underutilized Papilionoideae crops provide insights into root nodulation and disease resistanc.</title>
        <authorList>
            <person name="Jiang F."/>
        </authorList>
    </citation>
    <scope>NUCLEOTIDE SEQUENCE [LARGE SCALE GENOMIC DNA]</scope>
    <source>
        <strain evidence="2">LVBAO_FW01</strain>
        <tissue evidence="2">Leaves</tissue>
    </source>
</reference>
<feature type="region of interest" description="Disordered" evidence="1">
    <location>
        <begin position="1"/>
        <end position="133"/>
    </location>
</feature>
<evidence type="ECO:0000313" key="3">
    <source>
        <dbReference type="Proteomes" id="UP001367508"/>
    </source>
</evidence>
<evidence type="ECO:0000256" key="1">
    <source>
        <dbReference type="SAM" id="MobiDB-lite"/>
    </source>
</evidence>
<feature type="compositionally biased region" description="Basic and acidic residues" evidence="1">
    <location>
        <begin position="74"/>
        <end position="88"/>
    </location>
</feature>
<comment type="caution">
    <text evidence="2">The sequence shown here is derived from an EMBL/GenBank/DDBJ whole genome shotgun (WGS) entry which is preliminary data.</text>
</comment>
<name>A0AAN9N2I0_CANGL</name>
<gene>
    <name evidence="2" type="ORF">VNO77_04941</name>
</gene>
<evidence type="ECO:0000313" key="2">
    <source>
        <dbReference type="EMBL" id="KAK7362818.1"/>
    </source>
</evidence>